<feature type="domain" description="Fibronectin type-III" evidence="3">
    <location>
        <begin position="2005"/>
        <end position="2104"/>
    </location>
</feature>
<dbReference type="Pfam" id="PF18962">
    <property type="entry name" value="Por_Secre_tail"/>
    <property type="match status" value="1"/>
</dbReference>
<dbReference type="PROSITE" id="PS50853">
    <property type="entry name" value="FN3"/>
    <property type="match status" value="8"/>
</dbReference>
<feature type="domain" description="Fibronectin type-III" evidence="3">
    <location>
        <begin position="1294"/>
        <end position="1386"/>
    </location>
</feature>
<dbReference type="InterPro" id="IPR026444">
    <property type="entry name" value="Secre_tail"/>
</dbReference>
<feature type="domain" description="Fibronectin type-III" evidence="3">
    <location>
        <begin position="1010"/>
        <end position="1100"/>
    </location>
</feature>
<dbReference type="PROSITE" id="PS50060">
    <property type="entry name" value="MAM_2"/>
    <property type="match status" value="1"/>
</dbReference>
<dbReference type="SUPFAM" id="SSF49265">
    <property type="entry name" value="Fibronectin type III"/>
    <property type="match status" value="7"/>
</dbReference>
<proteinExistence type="predicted"/>
<feature type="domain" description="Fibronectin type-III" evidence="3">
    <location>
        <begin position="1826"/>
        <end position="1909"/>
    </location>
</feature>
<evidence type="ECO:0000313" key="4">
    <source>
        <dbReference type="EMBL" id="MPL66685.1"/>
    </source>
</evidence>
<dbReference type="SUPFAM" id="SSF49899">
    <property type="entry name" value="Concanavalin A-like lectins/glucanases"/>
    <property type="match status" value="1"/>
</dbReference>
<dbReference type="InterPro" id="IPR036116">
    <property type="entry name" value="FN3_sf"/>
</dbReference>
<dbReference type="InterPro" id="IPR050991">
    <property type="entry name" value="ECM_Regulatory_Proteins"/>
</dbReference>
<name>A0A644TI51_9ZZZZ</name>
<feature type="domain" description="Fibronectin type-III" evidence="3">
    <location>
        <begin position="481"/>
        <end position="568"/>
    </location>
</feature>
<dbReference type="InterPro" id="IPR013320">
    <property type="entry name" value="ConA-like_dom_sf"/>
</dbReference>
<dbReference type="InterPro" id="IPR000998">
    <property type="entry name" value="MAM_dom"/>
</dbReference>
<keyword evidence="1" id="KW-0677">Repeat</keyword>
<dbReference type="NCBIfam" id="NF038128">
    <property type="entry name" value="choice_anch_J"/>
    <property type="match status" value="2"/>
</dbReference>
<dbReference type="Gene3D" id="2.60.120.260">
    <property type="entry name" value="Galactose-binding domain-like"/>
    <property type="match status" value="1"/>
</dbReference>
<feature type="domain" description="Fibronectin type-III" evidence="3">
    <location>
        <begin position="2108"/>
        <end position="2202"/>
    </location>
</feature>
<dbReference type="InterPro" id="IPR013783">
    <property type="entry name" value="Ig-like_fold"/>
</dbReference>
<dbReference type="Gene3D" id="2.60.120.200">
    <property type="match status" value="3"/>
</dbReference>
<organism evidence="4">
    <name type="scientific">bioreactor metagenome</name>
    <dbReference type="NCBI Taxonomy" id="1076179"/>
    <lineage>
        <taxon>unclassified sequences</taxon>
        <taxon>metagenomes</taxon>
        <taxon>ecological metagenomes</taxon>
    </lineage>
</organism>
<evidence type="ECO:0000259" key="2">
    <source>
        <dbReference type="PROSITE" id="PS50060"/>
    </source>
</evidence>
<comment type="caution">
    <text evidence="4">The sequence shown here is derived from an EMBL/GenBank/DDBJ whole genome shotgun (WGS) entry which is preliminary data.</text>
</comment>
<dbReference type="Gene3D" id="2.60.40.10">
    <property type="entry name" value="Immunoglobulins"/>
    <property type="match status" value="6"/>
</dbReference>
<dbReference type="CDD" id="cd00063">
    <property type="entry name" value="FN3"/>
    <property type="match status" value="6"/>
</dbReference>
<dbReference type="Pfam" id="PF00041">
    <property type="entry name" value="fn3"/>
    <property type="match status" value="4"/>
</dbReference>
<dbReference type="EMBL" id="VSSQ01000033">
    <property type="protein sequence ID" value="MPL66685.1"/>
    <property type="molecule type" value="Genomic_DNA"/>
</dbReference>
<protein>
    <recommendedName>
        <fullName evidence="5">Fibronectin type III domain protein</fullName>
    </recommendedName>
</protein>
<evidence type="ECO:0000256" key="1">
    <source>
        <dbReference type="ARBA" id="ARBA00022737"/>
    </source>
</evidence>
<dbReference type="InterPro" id="IPR003961">
    <property type="entry name" value="FN3_dom"/>
</dbReference>
<sequence>MKKIFYFLLAMIFAIQGWTQGEITIGANGTGTARVPIDHYYNYSYSQMIYDQSSLTAGTISAIKFKYASTTATTANPVVVYMKTTTQSSFSSTTDFDSVGLVQVYSGSINAATGWVTITLTTPYVYDGTGNLLIAVDNNTADYDASYLYNNFSTTDNKTIYTYSDDYNVNPLSPNGTISTSTVSTAQFLPSLAVVITPTDPTFCFPPTNIVTSNIVVDGAQLTWDIDVNVSSYSVEYKTSLQTWAEATLIPGIVGNTYTFTNLNPSTLYNVRILPACSSSLPAEVSFRTACGNITTFPWTEGFETTPWSAAVTPGNALAPDCWLNINLGATSSYSTYAWVRTSTSSYIHSGTGAAQMYTGSNTNATNDWLITPPITLTGGERINFWAKGYYSAYTSYVGKIKVKIFDITTNSADISSISDTSLFTEIMPNTIVSPTDWNQYEINLSQFVGDFRIAFVVNTTGGYYINLDDVSISELPTCIRPSNLTVSNISTTGAEISWVNGSDSDASWWLYYKQGSATTFDSIQINSNPYTIQTFTPSSTYQIYLKTDCSTELSESSNLVSFQTLCEAIDGQTGLPWNEGFEGITANNQLPACWSATNLGTYTYTIMSNDSRNRIAKTGTKSAYFKWSCNDKFTTPVFNLYAGQSYDFSFWYITDGDPGWQSLKATVKSYSDSSLQNIGTPLANVNNTTYQLYLGTFTPSADGIYEFNIECISNSTPYYLTIDDISLTLTPDCPDVYGLAAQPASTSSVSVNWNDEGDEGDGYVIAYSSTSPFDPTTATSVVVPTGTPLPYIIPGFNPGDSVWVSVQRGCMGNWATAVQVNLPTFVNSIPFIADFEDSSLDSVWMLTNGSEINKWYIGVPGANDSDPSDGVDERGLYISSDNGLTNTYSNASECVSFASTLVEFGNFPAYELNFDWSNFGEIDWHDLNVYLLPIGQTLTPGILPDDQYRINSNSLAEQTNFQSFTLSMDGSFSNTVKQLVFAWENDTYGLNLPPARVDNISLVALTCGMPYDLTFDSASASGTDVYLHWDDPQGATSWIVEYQQAGTTTWNQAAAATNPFTLTGLIPGTSYQARVRSICNATDTSGISNVISFQTTCVDLTVPTVPEGFNLVPPSTCWERKSGLLPATGNASLSSYTGGWILNSNVTPSNAKINLYYTSCNYWLISPSIDLGDGTSPAQLEFDVFFTDYGNADVADTICPDDRFAVVVSTDNGLTWNSANAFIWSNDAAATRVLNNIPNTPMHVILPLNDPATSLPYTGTVKIGFYGESTVSNADNDLHIDNFEVIPFATCQRTTSLAANNLTSTSADISFQENGTATTWQYILTTDTTITNTNNGTPVTSTTNPIQLTGLTPLTDYTIWVRADCGTVDGTSVWSTPLTFATEAIPANVPYYIDFEDLTEGALWKNVGATFNKWAIGTAAGNGPTTSGTTDSLAAYISYDNGLTWGYSGTSIYAYFYRDIDFGPTPTSYRVTYDWKVGGYIQGTSVSSGLLVYLRDPNEPINPSGFPTDINNYIGLNHSGPTWQHGERQMDTVSGVQRLIFMYFGQSSNNPPAAAIDNISIVVDPCPRPISVTAGNLTTTTAEISWTHPGATSYIVSYREVNDTAYTHMSATASPLTISGLTTATSYYAYVRSVCGSDTSLASVIIAFTTPCFDGPISTYPWTEGFENGLSCWSLASSGTAANYYWRIMTSGSYPTCSPHGGTNMVQYNSYSVSSGGWTTMASPSLDFSTDMQVSFWMYRDPGYSSYSNEGVAVYVSSTQDTVGATLLGFTPRYKATSGWDSISYLVPTGTLGTKYLILKATSEWGNNIYVDDVTVTTLGVPCTPPTNLTSGSITNTTATVSWIPAGTESSWQVRLGTTGTPENVSSTTYTFPSTLTPGTAYTYYVRANCGTNYSAWVQGTFTTTQGHQPVQVTTIPPTSISQTAATFQATYVQGTEALTAIGFEYKTTAATTWTDQAVTPVATPFTYQVTTLIANTNYEVRAYAVTPTDSRVYGATLSFATPAIVPPTVTTLTTTGITQTNATFNGTITQGSEEINARGFEYKLPSQAWPDANIISATGTNNITASVTNLQHSTTYEVRAYARTASMINYYGTTLTFTTQTPGVTPPVVVTNLANPVNDRSATLNGKVTPGSETITNQGFEWKATSSTTWTPVTVVAVNDTLTYQLTGIEPSTQYEFKAFATTASGTVYGTTQTFQTLGLNTIDGSVITVMMYPNPASQETKLVVTGLQGEVKITISDVQGRIINTINTKANNNKVEETINVSNMANGVYYVRLQNDQISRTQKLIVK</sequence>
<gene>
    <name evidence="4" type="ORF">SDC9_12372</name>
</gene>
<dbReference type="GO" id="GO:0016020">
    <property type="term" value="C:membrane"/>
    <property type="evidence" value="ECO:0007669"/>
    <property type="project" value="InterPro"/>
</dbReference>
<feature type="domain" description="Fibronectin type-III" evidence="3">
    <location>
        <begin position="1567"/>
        <end position="1654"/>
    </location>
</feature>
<dbReference type="PANTHER" id="PTHR46708:SF2">
    <property type="entry name" value="FIBRONECTIN TYPE-III DOMAIN-CONTAINING PROTEIN"/>
    <property type="match status" value="1"/>
</dbReference>
<feature type="domain" description="MAM" evidence="2">
    <location>
        <begin position="437"/>
        <end position="481"/>
    </location>
</feature>
<reference evidence="4" key="1">
    <citation type="submission" date="2019-08" db="EMBL/GenBank/DDBJ databases">
        <authorList>
            <person name="Kucharzyk K."/>
            <person name="Murdoch R.W."/>
            <person name="Higgins S."/>
            <person name="Loffler F."/>
        </authorList>
    </citation>
    <scope>NUCLEOTIDE SEQUENCE</scope>
</reference>
<accession>A0A644TI51</accession>
<dbReference type="SMART" id="SM00060">
    <property type="entry name" value="FN3"/>
    <property type="match status" value="9"/>
</dbReference>
<dbReference type="PANTHER" id="PTHR46708">
    <property type="entry name" value="TENASCIN"/>
    <property type="match status" value="1"/>
</dbReference>
<evidence type="ECO:0008006" key="5">
    <source>
        <dbReference type="Google" id="ProtNLM"/>
    </source>
</evidence>
<dbReference type="NCBIfam" id="TIGR04183">
    <property type="entry name" value="Por_Secre_tail"/>
    <property type="match status" value="1"/>
</dbReference>
<evidence type="ECO:0000259" key="3">
    <source>
        <dbReference type="PROSITE" id="PS50853"/>
    </source>
</evidence>
<feature type="domain" description="Fibronectin type-III" evidence="3">
    <location>
        <begin position="206"/>
        <end position="293"/>
    </location>
</feature>